<dbReference type="Pfam" id="PF03374">
    <property type="entry name" value="ANT"/>
    <property type="match status" value="1"/>
</dbReference>
<dbReference type="InterPro" id="IPR005039">
    <property type="entry name" value="Ant_C"/>
</dbReference>
<dbReference type="NCBIfam" id="TIGR02681">
    <property type="entry name" value="phage_pRha"/>
    <property type="match status" value="1"/>
</dbReference>
<organism evidence="2 3">
    <name type="scientific">Paraburkholderia kururiensis</name>
    <dbReference type="NCBI Taxonomy" id="984307"/>
    <lineage>
        <taxon>Bacteria</taxon>
        <taxon>Pseudomonadati</taxon>
        <taxon>Pseudomonadota</taxon>
        <taxon>Betaproteobacteria</taxon>
        <taxon>Burkholderiales</taxon>
        <taxon>Burkholderiaceae</taxon>
        <taxon>Paraburkholderia</taxon>
    </lineage>
</organism>
<dbReference type="RefSeq" id="WP_114810822.1">
    <property type="nucleotide sequence ID" value="NZ_CP139965.1"/>
</dbReference>
<sequence>MAKKEKAETREGSAKIKSQIQCADTSVPRQSAALVRVRGADLITDSLTIAQEFGRRHDNVMRSLSILITNGTLGPLDSKETSYIDHWNRSQPCIELTERGALIAMPFIGGARSRQGQVRLVDAFLRLRDQVALAQPAQSVPQTLAGALRFAAELADRCARLESATQRQTQYAAALDRLAAASGSMNLTAAAKSLKVKPTYLFNWLSREQWIYRRGGGRWAAYQVAIMRGVLEHRTTTIQRGDGADKAVAQVLVTSKGLAELARKLPTSTAQGARQ</sequence>
<proteinExistence type="predicted"/>
<name>A0ABZ0WSE1_9BURK</name>
<evidence type="ECO:0000259" key="1">
    <source>
        <dbReference type="Pfam" id="PF03374"/>
    </source>
</evidence>
<dbReference type="EMBL" id="CP139965">
    <property type="protein sequence ID" value="WQD80155.1"/>
    <property type="molecule type" value="Genomic_DNA"/>
</dbReference>
<dbReference type="Proteomes" id="UP001325479">
    <property type="component" value="Chromosome"/>
</dbReference>
<keyword evidence="3" id="KW-1185">Reference proteome</keyword>
<dbReference type="Pfam" id="PF09669">
    <property type="entry name" value="Phage_pRha"/>
    <property type="match status" value="1"/>
</dbReference>
<evidence type="ECO:0000313" key="3">
    <source>
        <dbReference type="Proteomes" id="UP001325479"/>
    </source>
</evidence>
<evidence type="ECO:0000313" key="2">
    <source>
        <dbReference type="EMBL" id="WQD80155.1"/>
    </source>
</evidence>
<dbReference type="InterPro" id="IPR014054">
    <property type="entry name" value="Phage_regulatory_Rha"/>
</dbReference>
<accession>A0ABZ0WSE1</accession>
<feature type="domain" description="Antirepressor protein C-terminal" evidence="1">
    <location>
        <begin position="166"/>
        <end position="265"/>
    </location>
</feature>
<protein>
    <submittedName>
        <fullName evidence="2">Phage antirepressor KilAC domain-containing protein</fullName>
    </submittedName>
</protein>
<gene>
    <name evidence="2" type="ORF">U0042_10975</name>
</gene>
<reference evidence="2 3" key="1">
    <citation type="submission" date="2023-12" db="EMBL/GenBank/DDBJ databases">
        <title>Genome sequencing and assembly of bacterial species from a model synthetic community.</title>
        <authorList>
            <person name="Hogle S.L."/>
        </authorList>
    </citation>
    <scope>NUCLEOTIDE SEQUENCE [LARGE SCALE GENOMIC DNA]</scope>
    <source>
        <strain evidence="2 3">HAMBI 2494</strain>
    </source>
</reference>